<dbReference type="EMBL" id="QPJQ01000006">
    <property type="protein sequence ID" value="RCX07276.1"/>
    <property type="molecule type" value="Genomic_DNA"/>
</dbReference>
<keyword evidence="3" id="KW-0804">Transcription</keyword>
<evidence type="ECO:0000313" key="6">
    <source>
        <dbReference type="Proteomes" id="UP000253506"/>
    </source>
</evidence>
<sequence length="349" mass="38941">MDSPDDIYQYILNLYHFVRSIMQPSLPTNQFNESRHDMVNELLSGVRLKGLEYRRVEISAPFGLQYGEGADTKLAYFHFIGQGSVLLRTKSGAVHKLACGDAVLLPCAGAHDIYSEDGVPLVSIDAFEKVSLCDASSEIRACDTEICRSKDNYIFSCAMEFNLGWLHPLAHLKPEVMHIETVPDYDPQIPAILDVMTKELKAKRPGYSVILTRLADVVAAAILRRWVEVGCDVCGWVEAMRDPKLAQVLSALHHDPGRQWSVADMACEMGVSRSVFAERFTELTHSTPQQYLGNLRMRLASQWISQDNLNLDEIADRLGYSSTASFSRAFKRMTGISPGAVRNGLLPEL</sequence>
<dbReference type="Pfam" id="PF12852">
    <property type="entry name" value="Cupin_6"/>
    <property type="match status" value="1"/>
</dbReference>
<dbReference type="SMART" id="SM00342">
    <property type="entry name" value="HTH_ARAC"/>
    <property type="match status" value="1"/>
</dbReference>
<dbReference type="PRINTS" id="PR00032">
    <property type="entry name" value="HTHARAC"/>
</dbReference>
<organism evidence="5 6">
    <name type="scientific">Marinomonas foliarum</name>
    <dbReference type="NCBI Taxonomy" id="491950"/>
    <lineage>
        <taxon>Bacteria</taxon>
        <taxon>Pseudomonadati</taxon>
        <taxon>Pseudomonadota</taxon>
        <taxon>Gammaproteobacteria</taxon>
        <taxon>Oceanospirillales</taxon>
        <taxon>Oceanospirillaceae</taxon>
        <taxon>Marinomonas</taxon>
    </lineage>
</organism>
<dbReference type="InterPro" id="IPR018062">
    <property type="entry name" value="HTH_AraC-typ_CS"/>
</dbReference>
<gene>
    <name evidence="5" type="ORF">DFP77_106156</name>
</gene>
<evidence type="ECO:0000259" key="4">
    <source>
        <dbReference type="PROSITE" id="PS01124"/>
    </source>
</evidence>
<dbReference type="Pfam" id="PF12833">
    <property type="entry name" value="HTH_18"/>
    <property type="match status" value="1"/>
</dbReference>
<accession>A0A369AG66</accession>
<dbReference type="InterPro" id="IPR050204">
    <property type="entry name" value="AraC_XylS_family_regulators"/>
</dbReference>
<keyword evidence="2" id="KW-0238">DNA-binding</keyword>
<dbReference type="AlphaFoldDB" id="A0A369AG66"/>
<keyword evidence="1" id="KW-0805">Transcription regulation</keyword>
<evidence type="ECO:0000256" key="1">
    <source>
        <dbReference type="ARBA" id="ARBA00023015"/>
    </source>
</evidence>
<evidence type="ECO:0000313" key="5">
    <source>
        <dbReference type="EMBL" id="RCX07276.1"/>
    </source>
</evidence>
<evidence type="ECO:0000256" key="3">
    <source>
        <dbReference type="ARBA" id="ARBA00023163"/>
    </source>
</evidence>
<dbReference type="InterPro" id="IPR020449">
    <property type="entry name" value="Tscrpt_reg_AraC-type_HTH"/>
</dbReference>
<dbReference type="Gene3D" id="1.10.10.60">
    <property type="entry name" value="Homeodomain-like"/>
    <property type="match status" value="1"/>
</dbReference>
<feature type="domain" description="HTH araC/xylS-type" evidence="4">
    <location>
        <begin position="246"/>
        <end position="344"/>
    </location>
</feature>
<dbReference type="PANTHER" id="PTHR46796">
    <property type="entry name" value="HTH-TYPE TRANSCRIPTIONAL ACTIVATOR RHAS-RELATED"/>
    <property type="match status" value="1"/>
</dbReference>
<dbReference type="InterPro" id="IPR018060">
    <property type="entry name" value="HTH_AraC"/>
</dbReference>
<proteinExistence type="predicted"/>
<dbReference type="InterPro" id="IPR009057">
    <property type="entry name" value="Homeodomain-like_sf"/>
</dbReference>
<dbReference type="PROSITE" id="PS01124">
    <property type="entry name" value="HTH_ARAC_FAMILY_2"/>
    <property type="match status" value="1"/>
</dbReference>
<dbReference type="PROSITE" id="PS00041">
    <property type="entry name" value="HTH_ARAC_FAMILY_1"/>
    <property type="match status" value="1"/>
</dbReference>
<dbReference type="Proteomes" id="UP000253506">
    <property type="component" value="Unassembled WGS sequence"/>
</dbReference>
<dbReference type="SUPFAM" id="SSF46689">
    <property type="entry name" value="Homeodomain-like"/>
    <property type="match status" value="2"/>
</dbReference>
<evidence type="ECO:0000256" key="2">
    <source>
        <dbReference type="ARBA" id="ARBA00023125"/>
    </source>
</evidence>
<dbReference type="GO" id="GO:0003700">
    <property type="term" value="F:DNA-binding transcription factor activity"/>
    <property type="evidence" value="ECO:0007669"/>
    <property type="project" value="InterPro"/>
</dbReference>
<dbReference type="GO" id="GO:0043565">
    <property type="term" value="F:sequence-specific DNA binding"/>
    <property type="evidence" value="ECO:0007669"/>
    <property type="project" value="InterPro"/>
</dbReference>
<dbReference type="PANTHER" id="PTHR46796:SF7">
    <property type="entry name" value="ARAC FAMILY TRANSCRIPTIONAL REGULATOR"/>
    <property type="match status" value="1"/>
</dbReference>
<dbReference type="InterPro" id="IPR032783">
    <property type="entry name" value="AraC_lig"/>
</dbReference>
<reference evidence="5 6" key="1">
    <citation type="submission" date="2018-07" db="EMBL/GenBank/DDBJ databases">
        <title>Genomic Encyclopedia of Type Strains, Phase III (KMG-III): the genomes of soil and plant-associated and newly described type strains.</title>
        <authorList>
            <person name="Whitman W."/>
        </authorList>
    </citation>
    <scope>NUCLEOTIDE SEQUENCE [LARGE SCALE GENOMIC DNA]</scope>
    <source>
        <strain evidence="5 6">CECT 7731</strain>
    </source>
</reference>
<comment type="caution">
    <text evidence="5">The sequence shown here is derived from an EMBL/GenBank/DDBJ whole genome shotgun (WGS) entry which is preliminary data.</text>
</comment>
<name>A0A369AG66_9GAMM</name>
<protein>
    <submittedName>
        <fullName evidence="5">AraC family transcriptional regulator</fullName>
    </submittedName>
</protein>